<dbReference type="OrthoDB" id="4837440at2759"/>
<dbReference type="KEGG" id="cfj:CFIO01_04165"/>
<comment type="caution">
    <text evidence="2">The sequence shown here is derived from an EMBL/GenBank/DDBJ whole genome shotgun (WGS) entry which is preliminary data.</text>
</comment>
<dbReference type="EMBL" id="JARH01000678">
    <property type="protein sequence ID" value="EXF77911.1"/>
    <property type="molecule type" value="Genomic_DNA"/>
</dbReference>
<evidence type="ECO:0000313" key="3">
    <source>
        <dbReference type="Proteomes" id="UP000020467"/>
    </source>
</evidence>
<protein>
    <recommendedName>
        <fullName evidence="4">EC87 protein</fullName>
    </recommendedName>
</protein>
<name>A0A010RCF2_9PEZI</name>
<evidence type="ECO:0008006" key="4">
    <source>
        <dbReference type="Google" id="ProtNLM"/>
    </source>
</evidence>
<accession>A0A010RCF2</accession>
<dbReference type="eggNOG" id="ENOG502T640">
    <property type="taxonomic scope" value="Eukaryota"/>
</dbReference>
<evidence type="ECO:0000256" key="1">
    <source>
        <dbReference type="SAM" id="MobiDB-lite"/>
    </source>
</evidence>
<organism evidence="2 3">
    <name type="scientific">Colletotrichum fioriniae PJ7</name>
    <dbReference type="NCBI Taxonomy" id="1445577"/>
    <lineage>
        <taxon>Eukaryota</taxon>
        <taxon>Fungi</taxon>
        <taxon>Dikarya</taxon>
        <taxon>Ascomycota</taxon>
        <taxon>Pezizomycotina</taxon>
        <taxon>Sordariomycetes</taxon>
        <taxon>Hypocreomycetidae</taxon>
        <taxon>Glomerellales</taxon>
        <taxon>Glomerellaceae</taxon>
        <taxon>Colletotrichum</taxon>
        <taxon>Colletotrichum acutatum species complex</taxon>
    </lineage>
</organism>
<feature type="region of interest" description="Disordered" evidence="1">
    <location>
        <begin position="40"/>
        <end position="61"/>
    </location>
</feature>
<dbReference type="AlphaFoldDB" id="A0A010RCF2"/>
<feature type="compositionally biased region" description="Low complexity" evidence="1">
    <location>
        <begin position="43"/>
        <end position="61"/>
    </location>
</feature>
<gene>
    <name evidence="2" type="ORF">CFIO01_04165</name>
</gene>
<proteinExistence type="predicted"/>
<reference evidence="2 3" key="1">
    <citation type="submission" date="2014-02" db="EMBL/GenBank/DDBJ databases">
        <title>The genome sequence of Colletotrichum fioriniae PJ7.</title>
        <authorList>
            <person name="Baroncelli R."/>
            <person name="Thon M.R."/>
        </authorList>
    </citation>
    <scope>NUCLEOTIDE SEQUENCE [LARGE SCALE GENOMIC DNA]</scope>
    <source>
        <strain evidence="2 3">PJ7</strain>
    </source>
</reference>
<keyword evidence="3" id="KW-1185">Reference proteome</keyword>
<sequence>MQFPCKLMYKKQVIIPPFPTFCHPITTIIIIIPPHPHNLQLKTSPTTHPNSSPTSTQNPHNKTANMRAVFAIISLLAATVAARFDGPCNDTHCGEANVNCEAEGRICVGFPSVDPEKRLGCTCSIV</sequence>
<dbReference type="Proteomes" id="UP000020467">
    <property type="component" value="Unassembled WGS sequence"/>
</dbReference>
<dbReference type="HOGENOM" id="CLU_1981471_0_0_1"/>
<evidence type="ECO:0000313" key="2">
    <source>
        <dbReference type="EMBL" id="EXF77911.1"/>
    </source>
</evidence>